<dbReference type="Gramene" id="LPERR02G02120.1">
    <property type="protein sequence ID" value="LPERR02G02120.1"/>
    <property type="gene ID" value="LPERR02G02120"/>
</dbReference>
<dbReference type="HOGENOM" id="CLU_981345_0_0_1"/>
<evidence type="ECO:0000313" key="3">
    <source>
        <dbReference type="Proteomes" id="UP000032180"/>
    </source>
</evidence>
<feature type="compositionally biased region" description="Polar residues" evidence="1">
    <location>
        <begin position="10"/>
        <end position="37"/>
    </location>
</feature>
<dbReference type="PANTHER" id="PTHR21277:SF44">
    <property type="entry name" value="TRANSCRIPTIONAL REGULATOR OF RNA POLII, SAGA, SUBUNIT"/>
    <property type="match status" value="1"/>
</dbReference>
<proteinExistence type="predicted"/>
<feature type="compositionally biased region" description="Polar residues" evidence="1">
    <location>
        <begin position="238"/>
        <end position="249"/>
    </location>
</feature>
<name>A0A0D9VBR5_9ORYZ</name>
<dbReference type="AlphaFoldDB" id="A0A0D9VBR5"/>
<accession>A0A0D9VBR5</accession>
<evidence type="ECO:0000313" key="2">
    <source>
        <dbReference type="EnsemblPlants" id="LPERR02G02120.1"/>
    </source>
</evidence>
<reference evidence="2" key="3">
    <citation type="submission" date="2015-04" db="UniProtKB">
        <authorList>
            <consortium name="EnsemblPlants"/>
        </authorList>
    </citation>
    <scope>IDENTIFICATION</scope>
</reference>
<organism evidence="2 3">
    <name type="scientific">Leersia perrieri</name>
    <dbReference type="NCBI Taxonomy" id="77586"/>
    <lineage>
        <taxon>Eukaryota</taxon>
        <taxon>Viridiplantae</taxon>
        <taxon>Streptophyta</taxon>
        <taxon>Embryophyta</taxon>
        <taxon>Tracheophyta</taxon>
        <taxon>Spermatophyta</taxon>
        <taxon>Magnoliopsida</taxon>
        <taxon>Liliopsida</taxon>
        <taxon>Poales</taxon>
        <taxon>Poaceae</taxon>
        <taxon>BOP clade</taxon>
        <taxon>Oryzoideae</taxon>
        <taxon>Oryzeae</taxon>
        <taxon>Oryzinae</taxon>
        <taxon>Leersia</taxon>
    </lineage>
</organism>
<reference evidence="2 3" key="1">
    <citation type="submission" date="2012-08" db="EMBL/GenBank/DDBJ databases">
        <title>Oryza genome evolution.</title>
        <authorList>
            <person name="Wing R.A."/>
        </authorList>
    </citation>
    <scope>NUCLEOTIDE SEQUENCE</scope>
</reference>
<dbReference type="GO" id="GO:0006357">
    <property type="term" value="P:regulation of transcription by RNA polymerase II"/>
    <property type="evidence" value="ECO:0007669"/>
    <property type="project" value="TreeGrafter"/>
</dbReference>
<dbReference type="GO" id="GO:0000124">
    <property type="term" value="C:SAGA complex"/>
    <property type="evidence" value="ECO:0007669"/>
    <property type="project" value="TreeGrafter"/>
</dbReference>
<sequence>MAPMTRSRSKTLAQSEGQSLGKQQQQMADGGNNQRESIVETSILAAEQFQLASSTREGEWKRHEIGEDARTNWAEGGGRGCGEERKVVPSACTVHPAARARAARTSFMSARAGSGKLPCCRSPASIRLVMARRCRSLSFVLSFSLSRSLSPRRRGAAVAAAGEVGWSPAAAGDGEEAKPRGRRCGGGGGGASPSSIGECGCFVVIAGAPPPPPSSRSAARWRGDLCEETETEEWAREGSTNTAQANSELSIPRIPPYPGRINTMEIKQLIQTRLGQERANRYFTYFKMFLSARMEKSVFDRLIIQTIGRENIRLHNHLLRSILRNASLPMQRPGAPAAK</sequence>
<keyword evidence="3" id="KW-1185">Reference proteome</keyword>
<feature type="region of interest" description="Disordered" evidence="1">
    <location>
        <begin position="167"/>
        <end position="191"/>
    </location>
</feature>
<dbReference type="Proteomes" id="UP000032180">
    <property type="component" value="Chromosome 2"/>
</dbReference>
<dbReference type="EnsemblPlants" id="LPERR02G02120.1">
    <property type="protein sequence ID" value="LPERR02G02120.1"/>
    <property type="gene ID" value="LPERR02G02120"/>
</dbReference>
<evidence type="ECO:0000256" key="1">
    <source>
        <dbReference type="SAM" id="MobiDB-lite"/>
    </source>
</evidence>
<dbReference type="InterPro" id="IPR024738">
    <property type="entry name" value="Hfi1/Tada1"/>
</dbReference>
<dbReference type="STRING" id="77586.A0A0D9VBR5"/>
<dbReference type="Pfam" id="PF12767">
    <property type="entry name" value="SAGA-Tad1"/>
    <property type="match status" value="1"/>
</dbReference>
<reference evidence="3" key="2">
    <citation type="submission" date="2013-12" db="EMBL/GenBank/DDBJ databases">
        <authorList>
            <person name="Yu Y."/>
            <person name="Lee S."/>
            <person name="de Baynast K."/>
            <person name="Wissotski M."/>
            <person name="Liu L."/>
            <person name="Talag J."/>
            <person name="Goicoechea J."/>
            <person name="Angelova A."/>
            <person name="Jetty R."/>
            <person name="Kudrna D."/>
            <person name="Golser W."/>
            <person name="Rivera L."/>
            <person name="Zhang J."/>
            <person name="Wing R."/>
        </authorList>
    </citation>
    <scope>NUCLEOTIDE SEQUENCE</scope>
</reference>
<dbReference type="GO" id="GO:0003713">
    <property type="term" value="F:transcription coactivator activity"/>
    <property type="evidence" value="ECO:0007669"/>
    <property type="project" value="TreeGrafter"/>
</dbReference>
<protein>
    <submittedName>
        <fullName evidence="2">Uncharacterized protein</fullName>
    </submittedName>
</protein>
<dbReference type="PANTHER" id="PTHR21277">
    <property type="entry name" value="TRANSCRIPTIONAL ADAPTER 1"/>
    <property type="match status" value="1"/>
</dbReference>
<feature type="region of interest" description="Disordered" evidence="1">
    <location>
        <begin position="1"/>
        <end position="37"/>
    </location>
</feature>
<feature type="region of interest" description="Disordered" evidence="1">
    <location>
        <begin position="234"/>
        <end position="256"/>
    </location>
</feature>